<feature type="region of interest" description="Disordered" evidence="1">
    <location>
        <begin position="238"/>
        <end position="277"/>
    </location>
</feature>
<feature type="region of interest" description="Disordered" evidence="1">
    <location>
        <begin position="171"/>
        <end position="205"/>
    </location>
</feature>
<dbReference type="AlphaFoldDB" id="A0A0L7KV45"/>
<proteinExistence type="predicted"/>
<name>A0A0L7KV45_OPEBR</name>
<keyword evidence="2" id="KW-0378">Hydrolase</keyword>
<feature type="compositionally biased region" description="Polar residues" evidence="1">
    <location>
        <begin position="238"/>
        <end position="250"/>
    </location>
</feature>
<feature type="compositionally biased region" description="Basic and acidic residues" evidence="1">
    <location>
        <begin position="191"/>
        <end position="202"/>
    </location>
</feature>
<feature type="non-terminal residue" evidence="2">
    <location>
        <position position="277"/>
    </location>
</feature>
<dbReference type="EMBL" id="JTDY01005437">
    <property type="protein sequence ID" value="KOB67000.1"/>
    <property type="molecule type" value="Genomic_DNA"/>
</dbReference>
<sequence>MDRREWPSRANYGVGFDACDPLGSVLEWSRGPARILRRRCRSEGIDRSPYDDARELRSADGVRERSRPQPIKSHFTINNAECRRFRHECSLPTAEIGDYVMSHDRAKYQDSYQPGKSKIYRKSPTRPLLVTTLSNTKLDDSRLPKVEELLEKIDYEMKDVPVAKTPLKSILNNTIPKSPPQGILKKPKNKSYQDSKVSLEGRRRQRAVSESDNFYCNFHIGSPIPGYDTLGNSRCKSPDYSQSRLGNTRCRSPDYKSRCPAKEQMPSAEDAMHLLRT</sequence>
<evidence type="ECO:0000313" key="2">
    <source>
        <dbReference type="EMBL" id="KOB67000.1"/>
    </source>
</evidence>
<keyword evidence="3" id="KW-1185">Reference proteome</keyword>
<feature type="compositionally biased region" description="Basic and acidic residues" evidence="1">
    <location>
        <begin position="251"/>
        <end position="261"/>
    </location>
</feature>
<accession>A0A0L7KV45</accession>
<evidence type="ECO:0000256" key="1">
    <source>
        <dbReference type="SAM" id="MobiDB-lite"/>
    </source>
</evidence>
<comment type="caution">
    <text evidence="2">The sequence shown here is derived from an EMBL/GenBank/DDBJ whole genome shotgun (WGS) entry which is preliminary data.</text>
</comment>
<dbReference type="GO" id="GO:0016787">
    <property type="term" value="F:hydrolase activity"/>
    <property type="evidence" value="ECO:0007669"/>
    <property type="project" value="UniProtKB-KW"/>
</dbReference>
<evidence type="ECO:0000313" key="3">
    <source>
        <dbReference type="Proteomes" id="UP000037510"/>
    </source>
</evidence>
<dbReference type="Proteomes" id="UP000037510">
    <property type="component" value="Unassembled WGS sequence"/>
</dbReference>
<protein>
    <submittedName>
        <fullName evidence="2">Putative epoxide hydrolase</fullName>
    </submittedName>
</protein>
<reference evidence="2 3" key="1">
    <citation type="journal article" date="2015" name="Genome Biol. Evol.">
        <title>The genome of winter moth (Operophtera brumata) provides a genomic perspective on sexual dimorphism and phenology.</title>
        <authorList>
            <person name="Derks M.F."/>
            <person name="Smit S."/>
            <person name="Salis L."/>
            <person name="Schijlen E."/>
            <person name="Bossers A."/>
            <person name="Mateman C."/>
            <person name="Pijl A.S."/>
            <person name="de Ridder D."/>
            <person name="Groenen M.A."/>
            <person name="Visser M.E."/>
            <person name="Megens H.J."/>
        </authorList>
    </citation>
    <scope>NUCLEOTIDE SEQUENCE [LARGE SCALE GENOMIC DNA]</scope>
    <source>
        <strain evidence="2">WM2013NL</strain>
        <tissue evidence="2">Head and thorax</tissue>
    </source>
</reference>
<gene>
    <name evidence="2" type="ORF">OBRU01_20347</name>
</gene>
<organism evidence="2 3">
    <name type="scientific">Operophtera brumata</name>
    <name type="common">Winter moth</name>
    <name type="synonym">Phalaena brumata</name>
    <dbReference type="NCBI Taxonomy" id="104452"/>
    <lineage>
        <taxon>Eukaryota</taxon>
        <taxon>Metazoa</taxon>
        <taxon>Ecdysozoa</taxon>
        <taxon>Arthropoda</taxon>
        <taxon>Hexapoda</taxon>
        <taxon>Insecta</taxon>
        <taxon>Pterygota</taxon>
        <taxon>Neoptera</taxon>
        <taxon>Endopterygota</taxon>
        <taxon>Lepidoptera</taxon>
        <taxon>Glossata</taxon>
        <taxon>Ditrysia</taxon>
        <taxon>Geometroidea</taxon>
        <taxon>Geometridae</taxon>
        <taxon>Larentiinae</taxon>
        <taxon>Operophtera</taxon>
    </lineage>
</organism>